<dbReference type="PANTHER" id="PTHR30572:SF18">
    <property type="entry name" value="ABC-TYPE MACROLIDE FAMILY EXPORT SYSTEM PERMEASE COMPONENT 2"/>
    <property type="match status" value="1"/>
</dbReference>
<evidence type="ECO:0000313" key="10">
    <source>
        <dbReference type="Proteomes" id="UP000198748"/>
    </source>
</evidence>
<evidence type="ECO:0000259" key="7">
    <source>
        <dbReference type="Pfam" id="PF02687"/>
    </source>
</evidence>
<feature type="domain" description="ABC3 transporter permease C-terminal" evidence="7">
    <location>
        <begin position="289"/>
        <end position="404"/>
    </location>
</feature>
<evidence type="ECO:0000256" key="2">
    <source>
        <dbReference type="ARBA" id="ARBA00022475"/>
    </source>
</evidence>
<comment type="subcellular location">
    <subcellularLocation>
        <location evidence="1">Cell membrane</location>
        <topology evidence="1">Multi-pass membrane protein</topology>
    </subcellularLocation>
</comment>
<accession>A0A1G7NC83</accession>
<sequence length="790" mass="87556">MIRSFLLTALRNLKKNRLYAAINIGGLAIGIACCLVIFVIVSYETSFDDYHSKASRIYRVNLNQQTGVGQQFNGCNYSPLTDAIRSEVTGLEQVTGVYCLQRYQFSKDNNLFEDQYAFFADPHYFDVFDGTWLSGDKATALTLPNSVVVTDSFARKFLGGSNKALGTTFVLENKLTLTVNGIVATPPTNTDHRYSILISYSSLGNFMPDIVDNWEKVGAGATYVVFNRDTRKDRIDAQLNQLIQKHLSKDIADKTAFYLMALNDNHDRNYDYTSFTYDFPVPVMIILSIIAGLVAFIACINFVNLATAQSLKRAKEVGVRKTMGSSRFQLVVQYLSEAFVITGLAAVTGMILSKFGIDALNRIYGKNYLRFEVLVEPLSLLLIAGFLLVITLLAGFYPAFVLSGYKPVLALKSQNYKNSSNGLSIRRTLVISQFIGAQILIIVTMIMTNQVNAFKERPMDYDPKSIVLIPALHGNDTGQYEKLRHELQNVPGILNYSFGNVGNEMGEFFTREQQKQSGIISYADTAYIHTFRMRLLAGKNLSYSTGGPNQQVLVNESLVKSLGLASPAAAIGMTYTLKGQLVTIVGVVKDSFTQPMSNRVDPITILNIPEKFSSLALSISKKDVSKTLGGIEKAWKNAYPTYLCKYQFMDDSINQSYGEYNMIFSILRLASFLAIFIGCLGLYGLVSFMAIQRTKEIGIRKVFGATVTSVVMIFTKESVILIVIAFLIAAPLAHFLGIAMLMELPERVTPGIGIFITGLLVSLLVCMLTVGYRSYQAAIQNPVESLRIED</sequence>
<dbReference type="GO" id="GO:0005886">
    <property type="term" value="C:plasma membrane"/>
    <property type="evidence" value="ECO:0007669"/>
    <property type="project" value="UniProtKB-SubCell"/>
</dbReference>
<keyword evidence="4 6" id="KW-1133">Transmembrane helix</keyword>
<keyword evidence="5 6" id="KW-0472">Membrane</keyword>
<feature type="domain" description="MacB-like periplasmic core" evidence="8">
    <location>
        <begin position="21"/>
        <end position="241"/>
    </location>
</feature>
<organism evidence="9 10">
    <name type="scientific">Dyadobacter soli</name>
    <dbReference type="NCBI Taxonomy" id="659014"/>
    <lineage>
        <taxon>Bacteria</taxon>
        <taxon>Pseudomonadati</taxon>
        <taxon>Bacteroidota</taxon>
        <taxon>Cytophagia</taxon>
        <taxon>Cytophagales</taxon>
        <taxon>Spirosomataceae</taxon>
        <taxon>Dyadobacter</taxon>
    </lineage>
</organism>
<proteinExistence type="predicted"/>
<dbReference type="GO" id="GO:0022857">
    <property type="term" value="F:transmembrane transporter activity"/>
    <property type="evidence" value="ECO:0007669"/>
    <property type="project" value="TreeGrafter"/>
</dbReference>
<keyword evidence="3 6" id="KW-0812">Transmembrane</keyword>
<dbReference type="InterPro" id="IPR050250">
    <property type="entry name" value="Macrolide_Exporter_MacB"/>
</dbReference>
<evidence type="ECO:0000256" key="3">
    <source>
        <dbReference type="ARBA" id="ARBA00022692"/>
    </source>
</evidence>
<keyword evidence="2" id="KW-1003">Cell membrane</keyword>
<feature type="transmembrane region" description="Helical" evidence="6">
    <location>
        <begin position="283"/>
        <end position="307"/>
    </location>
</feature>
<dbReference type="EMBL" id="FNAN01000012">
    <property type="protein sequence ID" value="SDF71668.1"/>
    <property type="molecule type" value="Genomic_DNA"/>
</dbReference>
<feature type="transmembrane region" description="Helical" evidence="6">
    <location>
        <begin position="669"/>
        <end position="691"/>
    </location>
</feature>
<dbReference type="PANTHER" id="PTHR30572">
    <property type="entry name" value="MEMBRANE COMPONENT OF TRANSPORTER-RELATED"/>
    <property type="match status" value="1"/>
</dbReference>
<gene>
    <name evidence="9" type="ORF">SAMN04487996_11211</name>
</gene>
<feature type="domain" description="MacB-like periplasmic core" evidence="8">
    <location>
        <begin position="443"/>
        <end position="605"/>
    </location>
</feature>
<dbReference type="PROSITE" id="PS51257">
    <property type="entry name" value="PROKAR_LIPOPROTEIN"/>
    <property type="match status" value="1"/>
</dbReference>
<feature type="transmembrane region" description="Helical" evidence="6">
    <location>
        <begin position="719"/>
        <end position="742"/>
    </location>
</feature>
<reference evidence="10" key="1">
    <citation type="submission" date="2016-10" db="EMBL/GenBank/DDBJ databases">
        <authorList>
            <person name="Varghese N."/>
            <person name="Submissions S."/>
        </authorList>
    </citation>
    <scope>NUCLEOTIDE SEQUENCE [LARGE SCALE GENOMIC DNA]</scope>
    <source>
        <strain evidence="10">DSM 25329</strain>
    </source>
</reference>
<feature type="transmembrane region" description="Helical" evidence="6">
    <location>
        <begin position="748"/>
        <end position="770"/>
    </location>
</feature>
<evidence type="ECO:0000256" key="1">
    <source>
        <dbReference type="ARBA" id="ARBA00004651"/>
    </source>
</evidence>
<feature type="transmembrane region" description="Helical" evidence="6">
    <location>
        <begin position="425"/>
        <end position="447"/>
    </location>
</feature>
<evidence type="ECO:0000256" key="4">
    <source>
        <dbReference type="ARBA" id="ARBA00022989"/>
    </source>
</evidence>
<protein>
    <submittedName>
        <fullName evidence="9">FtsX-like permease family protein</fullName>
    </submittedName>
</protein>
<evidence type="ECO:0000256" key="6">
    <source>
        <dbReference type="SAM" id="Phobius"/>
    </source>
</evidence>
<evidence type="ECO:0000313" key="9">
    <source>
        <dbReference type="EMBL" id="SDF71668.1"/>
    </source>
</evidence>
<dbReference type="Proteomes" id="UP000198748">
    <property type="component" value="Unassembled WGS sequence"/>
</dbReference>
<dbReference type="STRING" id="659014.SAMN04487996_11211"/>
<dbReference type="Pfam" id="PF02687">
    <property type="entry name" value="FtsX"/>
    <property type="match status" value="2"/>
</dbReference>
<dbReference type="AlphaFoldDB" id="A0A1G7NC83"/>
<dbReference type="InterPro" id="IPR025857">
    <property type="entry name" value="MacB_PCD"/>
</dbReference>
<evidence type="ECO:0000256" key="5">
    <source>
        <dbReference type="ARBA" id="ARBA00023136"/>
    </source>
</evidence>
<evidence type="ECO:0000259" key="8">
    <source>
        <dbReference type="Pfam" id="PF12704"/>
    </source>
</evidence>
<dbReference type="InterPro" id="IPR003838">
    <property type="entry name" value="ABC3_permease_C"/>
</dbReference>
<keyword evidence="10" id="KW-1185">Reference proteome</keyword>
<feature type="domain" description="ABC3 transporter permease C-terminal" evidence="7">
    <location>
        <begin position="669"/>
        <end position="782"/>
    </location>
</feature>
<feature type="transmembrane region" description="Helical" evidence="6">
    <location>
        <begin position="21"/>
        <end position="43"/>
    </location>
</feature>
<name>A0A1G7NC83_9BACT</name>
<dbReference type="Pfam" id="PF12704">
    <property type="entry name" value="MacB_PCD"/>
    <property type="match status" value="2"/>
</dbReference>
<feature type="transmembrane region" description="Helical" evidence="6">
    <location>
        <begin position="378"/>
        <end position="405"/>
    </location>
</feature>
<feature type="transmembrane region" description="Helical" evidence="6">
    <location>
        <begin position="328"/>
        <end position="352"/>
    </location>
</feature>